<dbReference type="GO" id="GO:0051537">
    <property type="term" value="F:2 iron, 2 sulfur cluster binding"/>
    <property type="evidence" value="ECO:0007669"/>
    <property type="project" value="UniProtKB-KW"/>
</dbReference>
<dbReference type="EMBL" id="CP036282">
    <property type="protein sequence ID" value="QDL55845.1"/>
    <property type="molecule type" value="Genomic_DNA"/>
</dbReference>
<dbReference type="Pfam" id="PF00111">
    <property type="entry name" value="Fer2"/>
    <property type="match status" value="1"/>
</dbReference>
<keyword evidence="5" id="KW-0274">FAD</keyword>
<dbReference type="RefSeq" id="WP_142812997.1">
    <property type="nucleotide sequence ID" value="NZ_CP036282.1"/>
</dbReference>
<dbReference type="SUPFAM" id="SSF50800">
    <property type="entry name" value="PK beta-barrel domain-like"/>
    <property type="match status" value="1"/>
</dbReference>
<dbReference type="KEGG" id="rhg:EXZ61_17625"/>
<dbReference type="InterPro" id="IPR011037">
    <property type="entry name" value="Pyrv_Knase-like_insert_dom_sf"/>
</dbReference>
<dbReference type="Pfam" id="PF03476">
    <property type="entry name" value="MOSC_N"/>
    <property type="match status" value="1"/>
</dbReference>
<evidence type="ECO:0000259" key="12">
    <source>
        <dbReference type="PROSITE" id="PS51384"/>
    </source>
</evidence>
<evidence type="ECO:0000256" key="3">
    <source>
        <dbReference type="ARBA" id="ARBA00022714"/>
    </source>
</evidence>
<evidence type="ECO:0000256" key="8">
    <source>
        <dbReference type="ARBA" id="ARBA00023014"/>
    </source>
</evidence>
<dbReference type="InterPro" id="IPR005302">
    <property type="entry name" value="MoCF_Sase_C"/>
</dbReference>
<dbReference type="AlphaFoldDB" id="A0A515ET45"/>
<dbReference type="InterPro" id="IPR017938">
    <property type="entry name" value="Riboflavin_synthase-like_b-brl"/>
</dbReference>
<dbReference type="PROSITE" id="PS51384">
    <property type="entry name" value="FAD_FR"/>
    <property type="match status" value="1"/>
</dbReference>
<name>A0A515ET45_9BURK</name>
<evidence type="ECO:0000259" key="10">
    <source>
        <dbReference type="PROSITE" id="PS51085"/>
    </source>
</evidence>
<dbReference type="InterPro" id="IPR006058">
    <property type="entry name" value="2Fe2S_fd_BS"/>
</dbReference>
<evidence type="ECO:0000259" key="11">
    <source>
        <dbReference type="PROSITE" id="PS51340"/>
    </source>
</evidence>
<dbReference type="GO" id="GO:0030170">
    <property type="term" value="F:pyridoxal phosphate binding"/>
    <property type="evidence" value="ECO:0007669"/>
    <property type="project" value="InterPro"/>
</dbReference>
<dbReference type="GO" id="GO:0016491">
    <property type="term" value="F:oxidoreductase activity"/>
    <property type="evidence" value="ECO:0007669"/>
    <property type="project" value="UniProtKB-KW"/>
</dbReference>
<keyword evidence="14" id="KW-1185">Reference proteome</keyword>
<dbReference type="Proteomes" id="UP000317365">
    <property type="component" value="Chromosome"/>
</dbReference>
<feature type="domain" description="2Fe-2S ferredoxin-type" evidence="10">
    <location>
        <begin position="517"/>
        <end position="602"/>
    </location>
</feature>
<gene>
    <name evidence="13" type="ORF">EXZ61_17625</name>
</gene>
<dbReference type="InterPro" id="IPR008333">
    <property type="entry name" value="Cbr1-like_FAD-bd_dom"/>
</dbReference>
<dbReference type="InterPro" id="IPR012675">
    <property type="entry name" value="Beta-grasp_dom_sf"/>
</dbReference>
<dbReference type="PROSITE" id="PS00197">
    <property type="entry name" value="2FE2S_FER_1"/>
    <property type="match status" value="1"/>
</dbReference>
<sequence length="602" mass="65777">MPRLGSIHLYPIKSTAGMELPRAFVSEEGLLGDRRYMVVQPDGTFVTARTHPQLQLLRATPQDGGLHLAYPGHAILNLYEKDFSLEPQATAVWSDRFTALRTHPQADAWFSQVLGEPVRLLWVGARSARYRAATGTRVSMADGYPVLLIGQASLDDLNLRSHALHQMRQFRTNLVATGTQPFEEDSWKRIRIGEVEFAVLKPCSRCIMTTVEPGTDRFNVLREPLSTLARYRRGDDGEVYFGQNLVALNEGWVEAGSPIEVLETVEPVVYADTAPKKRVLVCVAREPVARDFETFWLEAADGQPLPSYLPGQHLPVSVDVEGQRHQRRYTLSSSPDQLARYSMSVKRQSDGRVSSWLHQALQVGSTLLAEPPAGDFHLGAGRTLLLLSAGSGVTPMLSMARTLALRGELGGVHLMHLCRSEADLPAAAELAAMQQQGLQLTWILSQPGPHWRGLHGRLSDAHLAQVQGLLAREVFLCGPEGFMADAADRLRGLGVPATHIQQERFGGTARGVDRPHQALQLRIGTHSIAGNNQATILDQAHKHGVALPWSCRAGVCGTCKQTLLSGEVDQAEVPAITEAERAQGKVLTCCAVPLSDVVLGPL</sequence>
<keyword evidence="7" id="KW-0408">Iron</keyword>
<dbReference type="PANTHER" id="PTHR47354:SF6">
    <property type="entry name" value="NADH OXIDOREDUCTASE HCR"/>
    <property type="match status" value="1"/>
</dbReference>
<evidence type="ECO:0000313" key="14">
    <source>
        <dbReference type="Proteomes" id="UP000317365"/>
    </source>
</evidence>
<dbReference type="InterPro" id="IPR005303">
    <property type="entry name" value="MOCOS_middle"/>
</dbReference>
<dbReference type="PANTHER" id="PTHR47354">
    <property type="entry name" value="NADH OXIDOREDUCTASE HCR"/>
    <property type="match status" value="1"/>
</dbReference>
<dbReference type="PROSITE" id="PS51340">
    <property type="entry name" value="MOSC"/>
    <property type="match status" value="1"/>
</dbReference>
<organism evidence="13 14">
    <name type="scientific">Rhodoferax aquaticus</name>
    <dbReference type="NCBI Taxonomy" id="2527691"/>
    <lineage>
        <taxon>Bacteria</taxon>
        <taxon>Pseudomonadati</taxon>
        <taxon>Pseudomonadota</taxon>
        <taxon>Betaproteobacteria</taxon>
        <taxon>Burkholderiales</taxon>
        <taxon>Comamonadaceae</taxon>
        <taxon>Rhodoferax</taxon>
    </lineage>
</organism>
<dbReference type="InterPro" id="IPR036010">
    <property type="entry name" value="2Fe-2S_ferredoxin-like_sf"/>
</dbReference>
<evidence type="ECO:0000313" key="13">
    <source>
        <dbReference type="EMBL" id="QDL55845.1"/>
    </source>
</evidence>
<keyword evidence="6" id="KW-0560">Oxidoreductase</keyword>
<evidence type="ECO:0000256" key="1">
    <source>
        <dbReference type="ARBA" id="ARBA00001974"/>
    </source>
</evidence>
<reference evidence="14" key="1">
    <citation type="submission" date="2019-02" db="EMBL/GenBank/DDBJ databases">
        <title>Complete genome sequence of Rhodoferax sp. Gr-4.</title>
        <authorList>
            <person name="Jin L."/>
        </authorList>
    </citation>
    <scope>NUCLEOTIDE SEQUENCE [LARGE SCALE GENOMIC DNA]</scope>
    <source>
        <strain evidence="14">Gr-4</strain>
    </source>
</reference>
<feature type="domain" description="FAD-binding FR-type" evidence="12">
    <location>
        <begin position="275"/>
        <end position="379"/>
    </location>
</feature>
<evidence type="ECO:0000256" key="4">
    <source>
        <dbReference type="ARBA" id="ARBA00022723"/>
    </source>
</evidence>
<dbReference type="InterPro" id="IPR001433">
    <property type="entry name" value="OxRdtase_FAD/NAD-bd"/>
</dbReference>
<dbReference type="Pfam" id="PF00175">
    <property type="entry name" value="NAD_binding_1"/>
    <property type="match status" value="1"/>
</dbReference>
<dbReference type="InterPro" id="IPR001041">
    <property type="entry name" value="2Fe-2S_ferredoxin-type"/>
</dbReference>
<evidence type="ECO:0000256" key="6">
    <source>
        <dbReference type="ARBA" id="ARBA00023002"/>
    </source>
</evidence>
<keyword evidence="3" id="KW-0001">2Fe-2S</keyword>
<feature type="domain" description="MOSC" evidence="11">
    <location>
        <begin position="112"/>
        <end position="262"/>
    </location>
</feature>
<dbReference type="InterPro" id="IPR050415">
    <property type="entry name" value="MRET"/>
</dbReference>
<dbReference type="GO" id="GO:0030151">
    <property type="term" value="F:molybdenum ion binding"/>
    <property type="evidence" value="ECO:0007669"/>
    <property type="project" value="InterPro"/>
</dbReference>
<dbReference type="Pfam" id="PF03473">
    <property type="entry name" value="MOSC"/>
    <property type="match status" value="1"/>
</dbReference>
<protein>
    <submittedName>
        <fullName evidence="13">MOSC domain-containing protein</fullName>
    </submittedName>
</protein>
<comment type="cofactor">
    <cofactor evidence="1">
        <name>FAD</name>
        <dbReference type="ChEBI" id="CHEBI:57692"/>
    </cofactor>
</comment>
<dbReference type="SUPFAM" id="SSF141673">
    <property type="entry name" value="MOSC N-terminal domain-like"/>
    <property type="match status" value="1"/>
</dbReference>
<keyword evidence="4" id="KW-0479">Metal-binding</keyword>
<keyword evidence="8" id="KW-0411">Iron-sulfur</keyword>
<dbReference type="InterPro" id="IPR017927">
    <property type="entry name" value="FAD-bd_FR_type"/>
</dbReference>
<evidence type="ECO:0000256" key="5">
    <source>
        <dbReference type="ARBA" id="ARBA00022827"/>
    </source>
</evidence>
<dbReference type="Pfam" id="PF00970">
    <property type="entry name" value="FAD_binding_6"/>
    <property type="match status" value="1"/>
</dbReference>
<evidence type="ECO:0000256" key="2">
    <source>
        <dbReference type="ARBA" id="ARBA00022630"/>
    </source>
</evidence>
<reference evidence="14" key="2">
    <citation type="journal article" date="2020" name="Int. J. Syst. Evol. Microbiol.">
        <title>Genomic insights into a novel species Rhodoferax aquaticus sp. nov., isolated from freshwater.</title>
        <authorList>
            <person name="Li T."/>
            <person name="Zhuo Y."/>
            <person name="Jin C.Z."/>
            <person name="Wu X."/>
            <person name="Ko S.R."/>
            <person name="Jin F.J."/>
            <person name="Ahn C.Y."/>
            <person name="Oh H.M."/>
            <person name="Lee H.G."/>
            <person name="Jin L."/>
        </authorList>
    </citation>
    <scope>NUCLEOTIDE SEQUENCE [LARGE SCALE GENOMIC DNA]</scope>
    <source>
        <strain evidence="14">Gr-4</strain>
    </source>
</reference>
<comment type="similarity">
    <text evidence="9">In the N-terminal section; belongs to the FAD-binding oxidoreductase type 6 family.</text>
</comment>
<dbReference type="PRINTS" id="PR00409">
    <property type="entry name" value="PHDIOXRDTASE"/>
</dbReference>
<dbReference type="Gene3D" id="3.10.20.30">
    <property type="match status" value="1"/>
</dbReference>
<accession>A0A515ET45</accession>
<proteinExistence type="inferred from homology"/>
<dbReference type="Gene3D" id="3.40.50.80">
    <property type="entry name" value="Nucleotide-binding domain of ferredoxin-NADP reductase (FNR) module"/>
    <property type="match status" value="1"/>
</dbReference>
<evidence type="ECO:0000256" key="9">
    <source>
        <dbReference type="ARBA" id="ARBA00061434"/>
    </source>
</evidence>
<dbReference type="CDD" id="cd06215">
    <property type="entry name" value="FNR_iron_sulfur_binding_1"/>
    <property type="match status" value="1"/>
</dbReference>
<dbReference type="SUPFAM" id="SSF54292">
    <property type="entry name" value="2Fe-2S ferredoxin-like"/>
    <property type="match status" value="1"/>
</dbReference>
<keyword evidence="2" id="KW-0285">Flavoprotein</keyword>
<dbReference type="SUPFAM" id="SSF63380">
    <property type="entry name" value="Riboflavin synthase domain-like"/>
    <property type="match status" value="1"/>
</dbReference>
<dbReference type="Gene3D" id="2.40.30.10">
    <property type="entry name" value="Translation factors"/>
    <property type="match status" value="1"/>
</dbReference>
<dbReference type="InterPro" id="IPR039261">
    <property type="entry name" value="FNR_nucleotide-bd"/>
</dbReference>
<evidence type="ECO:0000256" key="7">
    <source>
        <dbReference type="ARBA" id="ARBA00023004"/>
    </source>
</evidence>
<dbReference type="PROSITE" id="PS51085">
    <property type="entry name" value="2FE2S_FER_2"/>
    <property type="match status" value="1"/>
</dbReference>
<dbReference type="CDD" id="cd00207">
    <property type="entry name" value="fer2"/>
    <property type="match status" value="1"/>
</dbReference>
<dbReference type="SUPFAM" id="SSF52343">
    <property type="entry name" value="Ferredoxin reductase-like, C-terminal NADP-linked domain"/>
    <property type="match status" value="1"/>
</dbReference>